<evidence type="ECO:0000256" key="6">
    <source>
        <dbReference type="ARBA" id="ARBA00056761"/>
    </source>
</evidence>
<dbReference type="SUPFAM" id="SSF53335">
    <property type="entry name" value="S-adenosyl-L-methionine-dependent methyltransferases"/>
    <property type="match status" value="1"/>
</dbReference>
<feature type="region of interest" description="Disordered" evidence="10">
    <location>
        <begin position="1"/>
        <end position="20"/>
    </location>
</feature>
<evidence type="ECO:0000256" key="2">
    <source>
        <dbReference type="ARBA" id="ARBA00022603"/>
    </source>
</evidence>
<evidence type="ECO:0000256" key="1">
    <source>
        <dbReference type="ARBA" id="ARBA00012796"/>
    </source>
</evidence>
<evidence type="ECO:0000256" key="7">
    <source>
        <dbReference type="ARBA" id="ARBA00066181"/>
    </source>
</evidence>
<reference evidence="12 13" key="1">
    <citation type="submission" date="2020-07" db="EMBL/GenBank/DDBJ databases">
        <title>Sequencing the genomes of 1000 actinobacteria strains.</title>
        <authorList>
            <person name="Klenk H.-P."/>
        </authorList>
    </citation>
    <scope>NUCLEOTIDE SEQUENCE [LARGE SCALE GENOMIC DNA]</scope>
    <source>
        <strain evidence="12 13">DSM 24723</strain>
    </source>
</reference>
<dbReference type="GO" id="GO:0031515">
    <property type="term" value="C:tRNA (m1A) methyltransferase complex"/>
    <property type="evidence" value="ECO:0007669"/>
    <property type="project" value="InterPro"/>
</dbReference>
<dbReference type="PANTHER" id="PTHR12133:SF1">
    <property type="entry name" value="TRNA (ADENINE(58)-N(1))-METHYLTRANSFERASE, MITOCHONDRIAL"/>
    <property type="match status" value="1"/>
</dbReference>
<evidence type="ECO:0000313" key="12">
    <source>
        <dbReference type="EMBL" id="NYG38138.1"/>
    </source>
</evidence>
<dbReference type="InterPro" id="IPR029063">
    <property type="entry name" value="SAM-dependent_MTases_sf"/>
</dbReference>
<dbReference type="FunFam" id="3.10.330.20:FF:000001">
    <property type="entry name" value="tRNA (adenine(58)-N(1))-methyltransferase TrmI"/>
    <property type="match status" value="1"/>
</dbReference>
<gene>
    <name evidence="12" type="ORF">BJY28_002607</name>
</gene>
<dbReference type="PANTHER" id="PTHR12133">
    <property type="entry name" value="TRNA (ADENINE(58)-N(1))-METHYLTRANSFERASE"/>
    <property type="match status" value="1"/>
</dbReference>
<evidence type="ECO:0000256" key="8">
    <source>
        <dbReference type="ARBA" id="ARBA00069291"/>
    </source>
</evidence>
<name>A0A852X6S4_9MICO</name>
<dbReference type="Pfam" id="PF14801">
    <property type="entry name" value="TrmI-like_N"/>
    <property type="match status" value="1"/>
</dbReference>
<organism evidence="12 13">
    <name type="scientific">Janibacter alkaliphilus</name>
    <dbReference type="NCBI Taxonomy" id="1069963"/>
    <lineage>
        <taxon>Bacteria</taxon>
        <taxon>Bacillati</taxon>
        <taxon>Actinomycetota</taxon>
        <taxon>Actinomycetes</taxon>
        <taxon>Micrococcales</taxon>
        <taxon>Intrasporangiaceae</taxon>
        <taxon>Janibacter</taxon>
    </lineage>
</organism>
<keyword evidence="5" id="KW-0819">tRNA processing</keyword>
<proteinExistence type="predicted"/>
<dbReference type="RefSeq" id="WP_179463380.1">
    <property type="nucleotide sequence ID" value="NZ_JACBZX010000001.1"/>
</dbReference>
<dbReference type="CDD" id="cd02440">
    <property type="entry name" value="AdoMet_MTases"/>
    <property type="match status" value="1"/>
</dbReference>
<dbReference type="FunFam" id="3.40.50.150:FF:000019">
    <property type="entry name" value="tRNA (adenine(58)-N(1))-methyltransferase TrmI"/>
    <property type="match status" value="1"/>
</dbReference>
<evidence type="ECO:0000256" key="9">
    <source>
        <dbReference type="ARBA" id="ARBA00075788"/>
    </source>
</evidence>
<comment type="function">
    <text evidence="6">Catalyzes the S-adenosyl-L-methionine-dependent formation of N(1)-methyladenine at position 58 (m1A58) in tRNA.</text>
</comment>
<keyword evidence="3 12" id="KW-0808">Transferase</keyword>
<keyword evidence="13" id="KW-1185">Reference proteome</keyword>
<keyword evidence="4" id="KW-0949">S-adenosyl-L-methionine</keyword>
<comment type="caution">
    <text evidence="12">The sequence shown here is derived from an EMBL/GenBank/DDBJ whole genome shotgun (WGS) entry which is preliminary data.</text>
</comment>
<evidence type="ECO:0000256" key="10">
    <source>
        <dbReference type="SAM" id="MobiDB-lite"/>
    </source>
</evidence>
<dbReference type="Gene3D" id="3.40.50.150">
    <property type="entry name" value="Vaccinia Virus protein VP39"/>
    <property type="match status" value="1"/>
</dbReference>
<dbReference type="Gene3D" id="3.10.330.20">
    <property type="match status" value="1"/>
</dbReference>
<feature type="region of interest" description="Disordered" evidence="10">
    <location>
        <begin position="263"/>
        <end position="352"/>
    </location>
</feature>
<feature type="compositionally biased region" description="Low complexity" evidence="10">
    <location>
        <begin position="302"/>
        <end position="314"/>
    </location>
</feature>
<dbReference type="Proteomes" id="UP000592181">
    <property type="component" value="Unassembled WGS sequence"/>
</dbReference>
<dbReference type="AlphaFoldDB" id="A0A852X6S4"/>
<feature type="domain" description="tRNA (adenine(58)-N(1))-methyltransferase catalytic subunit TRM61 C-terminal" evidence="11">
    <location>
        <begin position="80"/>
        <end position="245"/>
    </location>
</feature>
<evidence type="ECO:0000256" key="5">
    <source>
        <dbReference type="ARBA" id="ARBA00022694"/>
    </source>
</evidence>
<keyword evidence="2 12" id="KW-0489">Methyltransferase</keyword>
<dbReference type="GO" id="GO:0160107">
    <property type="term" value="F:tRNA (adenine(58)-N1)-methyltransferase activity"/>
    <property type="evidence" value="ECO:0007669"/>
    <property type="project" value="UniProtKB-EC"/>
</dbReference>
<dbReference type="InterPro" id="IPR014816">
    <property type="entry name" value="tRNA_MeTrfase_Gcd14"/>
</dbReference>
<evidence type="ECO:0000256" key="3">
    <source>
        <dbReference type="ARBA" id="ARBA00022679"/>
    </source>
</evidence>
<evidence type="ECO:0000259" key="11">
    <source>
        <dbReference type="Pfam" id="PF08704"/>
    </source>
</evidence>
<sequence>MTATGSRYRRGPFREGDRVQLTDPKGRMHTITLAPGKQFHTHKGHVRHDELIGAPDGSTVTNTAGVQYLALRPLLSDYVMSMPRGAAVIYPKDAGQIITMADVFPGAVVVEAGVGSGALSMSLLRAVGETGRVHSFERRADFAEIAVANARAFFGEDHPAWTVQVGDLVEALPHEAEPGSVDRVVLDMLAPWDCLDVVSQALAPGGVLICYVATATQLSKVAEAMRDHGTFTEPEAWESMVRGWHLEGLAVRPQHRMHGHTGFLISTRRLAPGVTPPLRKRRPGRGYAPQEDESGSGTGEHAGSSGDDAGSNGSDDGGTAEQEWTPEALGERVASPKKMRKLVRGVVPPTER</sequence>
<dbReference type="PROSITE" id="PS51620">
    <property type="entry name" value="SAM_TRM61"/>
    <property type="match status" value="1"/>
</dbReference>
<evidence type="ECO:0000313" key="13">
    <source>
        <dbReference type="Proteomes" id="UP000592181"/>
    </source>
</evidence>
<dbReference type="Pfam" id="PF08704">
    <property type="entry name" value="GCD14"/>
    <property type="match status" value="1"/>
</dbReference>
<dbReference type="InterPro" id="IPR049470">
    <property type="entry name" value="TRM61_C"/>
</dbReference>
<dbReference type="EC" id="2.1.1.220" evidence="1"/>
<dbReference type="GO" id="GO:0030488">
    <property type="term" value="P:tRNA methylation"/>
    <property type="evidence" value="ECO:0007669"/>
    <property type="project" value="InterPro"/>
</dbReference>
<accession>A0A852X6S4</accession>
<comment type="subunit">
    <text evidence="7">Homotetramer composed of a dimer of dimers.</text>
</comment>
<protein>
    <recommendedName>
        <fullName evidence="8">tRNA (adenine(58)-N(1))-methyltransferase TrmI</fullName>
        <ecNumber evidence="1">2.1.1.220</ecNumber>
    </recommendedName>
    <alternativeName>
        <fullName evidence="9">tRNA(m1A58)-methyltransferase</fullName>
    </alternativeName>
</protein>
<evidence type="ECO:0000256" key="4">
    <source>
        <dbReference type="ARBA" id="ARBA00022691"/>
    </source>
</evidence>
<dbReference type="EMBL" id="JACBZX010000001">
    <property type="protein sequence ID" value="NYG38138.1"/>
    <property type="molecule type" value="Genomic_DNA"/>
</dbReference>